<organism evidence="5 6">
    <name type="scientific">Thermospira aquatica</name>
    <dbReference type="NCBI Taxonomy" id="2828656"/>
    <lineage>
        <taxon>Bacteria</taxon>
        <taxon>Pseudomonadati</taxon>
        <taxon>Spirochaetota</taxon>
        <taxon>Spirochaetia</taxon>
        <taxon>Brevinematales</taxon>
        <taxon>Thermospiraceae</taxon>
        <taxon>Thermospira</taxon>
    </lineage>
</organism>
<dbReference type="Gene3D" id="3.40.50.1000">
    <property type="entry name" value="HAD superfamily/HAD-like"/>
    <property type="match status" value="1"/>
</dbReference>
<dbReference type="InterPro" id="IPR051400">
    <property type="entry name" value="HAD-like_hydrolase"/>
</dbReference>
<dbReference type="SFLD" id="SFLDG01129">
    <property type="entry name" value="C1.5:_HAD__Beta-PGM__Phosphata"/>
    <property type="match status" value="1"/>
</dbReference>
<dbReference type="InterPro" id="IPR006439">
    <property type="entry name" value="HAD-SF_hydro_IA"/>
</dbReference>
<evidence type="ECO:0000313" key="6">
    <source>
        <dbReference type="Proteomes" id="UP001056539"/>
    </source>
</evidence>
<dbReference type="PANTHER" id="PTHR46470:SF2">
    <property type="entry name" value="GLYCERALDEHYDE 3-PHOSPHATE PHOSPHATASE"/>
    <property type="match status" value="1"/>
</dbReference>
<reference evidence="5" key="2">
    <citation type="submission" date="2022-06" db="EMBL/GenBank/DDBJ databases">
        <title>Thermospira aquatica gen. nov., sp. nov.</title>
        <authorList>
            <person name="Ben Ali Gam Z."/>
            <person name="Labat M."/>
        </authorList>
    </citation>
    <scope>NUCLEOTIDE SEQUENCE</scope>
    <source>
        <strain evidence="5">F1F22</strain>
    </source>
</reference>
<dbReference type="InterPro" id="IPR023214">
    <property type="entry name" value="HAD_sf"/>
</dbReference>
<dbReference type="SFLD" id="SFLDS00003">
    <property type="entry name" value="Haloacid_Dehalogenase"/>
    <property type="match status" value="1"/>
</dbReference>
<evidence type="ECO:0000256" key="3">
    <source>
        <dbReference type="ARBA" id="ARBA00022801"/>
    </source>
</evidence>
<sequence length="228" mass="26141">MKIKAVVFDLYRTLIDDSGVEVQRENYIKESLYSLLEKNLYPVKHKEVVAAYQEMKEVMEDFHKRQVAFGAFSQVKYLAEKLHVNDHVLFHKMFDLYSMAVLHLSPKFMPHTLDALELLKDNGIKIGLISNTGITPGFALRLWLEERKVANLFHTMLFSDEVGVLKPNSLIFEIMAFCLGLAPESILFIGDTPTIDYEGALAAHFQAHLFKPEEENLYEIVAKYIGKV</sequence>
<dbReference type="GO" id="GO:0046872">
    <property type="term" value="F:metal ion binding"/>
    <property type="evidence" value="ECO:0007669"/>
    <property type="project" value="UniProtKB-KW"/>
</dbReference>
<dbReference type="PRINTS" id="PR00413">
    <property type="entry name" value="HADHALOGNASE"/>
</dbReference>
<dbReference type="SUPFAM" id="SSF56784">
    <property type="entry name" value="HAD-like"/>
    <property type="match status" value="1"/>
</dbReference>
<evidence type="ECO:0000313" key="5">
    <source>
        <dbReference type="EMBL" id="URA10710.1"/>
    </source>
</evidence>
<dbReference type="Pfam" id="PF00702">
    <property type="entry name" value="Hydrolase"/>
    <property type="match status" value="1"/>
</dbReference>
<dbReference type="EMBL" id="CP073355">
    <property type="protein sequence ID" value="URA10710.1"/>
    <property type="molecule type" value="Genomic_DNA"/>
</dbReference>
<dbReference type="PANTHER" id="PTHR46470">
    <property type="entry name" value="N-ACYLNEURAMINATE-9-PHOSPHATASE"/>
    <property type="match status" value="1"/>
</dbReference>
<evidence type="ECO:0000256" key="2">
    <source>
        <dbReference type="ARBA" id="ARBA00022723"/>
    </source>
</evidence>
<dbReference type="KEGG" id="taqu:KDW03_02590"/>
<dbReference type="GO" id="GO:0044281">
    <property type="term" value="P:small molecule metabolic process"/>
    <property type="evidence" value="ECO:0007669"/>
    <property type="project" value="UniProtKB-ARBA"/>
</dbReference>
<dbReference type="GO" id="GO:0016791">
    <property type="term" value="F:phosphatase activity"/>
    <property type="evidence" value="ECO:0007669"/>
    <property type="project" value="TreeGrafter"/>
</dbReference>
<keyword evidence="4" id="KW-0460">Magnesium</keyword>
<name>A0AAX3BEN7_9SPIR</name>
<evidence type="ECO:0000256" key="1">
    <source>
        <dbReference type="ARBA" id="ARBA00001946"/>
    </source>
</evidence>
<keyword evidence="6" id="KW-1185">Reference proteome</keyword>
<reference evidence="5" key="1">
    <citation type="submission" date="2021-04" db="EMBL/GenBank/DDBJ databases">
        <authorList>
            <person name="Postec A."/>
        </authorList>
    </citation>
    <scope>NUCLEOTIDE SEQUENCE</scope>
    <source>
        <strain evidence="5">F1F22</strain>
    </source>
</reference>
<dbReference type="InterPro" id="IPR036412">
    <property type="entry name" value="HAD-like_sf"/>
</dbReference>
<dbReference type="Gene3D" id="1.10.150.400">
    <property type="match status" value="1"/>
</dbReference>
<comment type="cofactor">
    <cofactor evidence="1">
        <name>Mg(2+)</name>
        <dbReference type="ChEBI" id="CHEBI:18420"/>
    </cofactor>
</comment>
<keyword evidence="3 5" id="KW-0378">Hydrolase</keyword>
<dbReference type="AlphaFoldDB" id="A0AAX3BEN7"/>
<proteinExistence type="predicted"/>
<dbReference type="RefSeq" id="WP_271435837.1">
    <property type="nucleotide sequence ID" value="NZ_CP073355.1"/>
</dbReference>
<dbReference type="Proteomes" id="UP001056539">
    <property type="component" value="Chromosome"/>
</dbReference>
<keyword evidence="2" id="KW-0479">Metal-binding</keyword>
<accession>A0AAX3BEN7</accession>
<gene>
    <name evidence="5" type="ORF">KDW03_02590</name>
</gene>
<evidence type="ECO:0000256" key="4">
    <source>
        <dbReference type="ARBA" id="ARBA00022842"/>
    </source>
</evidence>
<dbReference type="NCBIfam" id="TIGR01549">
    <property type="entry name" value="HAD-SF-IA-v1"/>
    <property type="match status" value="1"/>
</dbReference>
<protein>
    <submittedName>
        <fullName evidence="5">HAD family hydrolase</fullName>
    </submittedName>
</protein>